<sequence>MHLTGVLGFYKRITKISGMRHRGKHRIIPQVTPKIKMQVVEDVFLQKRNLDILEKPYITKEQEYGHMAALGKENASRVNFKAKIVEEKRQKFCQHRSLEDQLEHLNNKKAWE</sequence>
<dbReference type="GO" id="GO:0032543">
    <property type="term" value="P:mitochondrial translation"/>
    <property type="evidence" value="ECO:0007669"/>
    <property type="project" value="TreeGrafter"/>
</dbReference>
<dbReference type="KEGG" id="lak:106151204"/>
<reference evidence="2" key="1">
    <citation type="submission" date="2025-08" db="UniProtKB">
        <authorList>
            <consortium name="RefSeq"/>
        </authorList>
    </citation>
    <scope>IDENTIFICATION</scope>
    <source>
        <tissue evidence="2">Gonads</tissue>
    </source>
</reference>
<dbReference type="RefSeq" id="XP_013379777.1">
    <property type="nucleotide sequence ID" value="XM_013524323.1"/>
</dbReference>
<dbReference type="PANTHER" id="PTHR14520">
    <property type="entry name" value="MITOCHONDRIAL RIBOSOMAL PROTEIN 63"/>
    <property type="match status" value="1"/>
</dbReference>
<dbReference type="PANTHER" id="PTHR14520:SF4">
    <property type="entry name" value="LARGE RIBOSOMAL SUBUNIT PROTEIN ML63"/>
    <property type="match status" value="1"/>
</dbReference>
<dbReference type="GO" id="GO:0005761">
    <property type="term" value="C:mitochondrial ribosome"/>
    <property type="evidence" value="ECO:0007669"/>
    <property type="project" value="InterPro"/>
</dbReference>
<dbReference type="GO" id="GO:0003735">
    <property type="term" value="F:structural constituent of ribosome"/>
    <property type="evidence" value="ECO:0007669"/>
    <property type="project" value="TreeGrafter"/>
</dbReference>
<evidence type="ECO:0000313" key="1">
    <source>
        <dbReference type="Proteomes" id="UP000085678"/>
    </source>
</evidence>
<dbReference type="GeneID" id="106151204"/>
<dbReference type="AlphaFoldDB" id="A0A1S3H1G0"/>
<gene>
    <name evidence="2" type="primary">LOC106151204</name>
</gene>
<protein>
    <submittedName>
        <fullName evidence="2">Ribosomal protein 63, mitochondrial</fullName>
    </submittedName>
</protein>
<evidence type="ECO:0000313" key="2">
    <source>
        <dbReference type="RefSeq" id="XP_013379777.1"/>
    </source>
</evidence>
<dbReference type="InParanoid" id="A0A1S3H1G0"/>
<keyword evidence="1" id="KW-1185">Reference proteome</keyword>
<accession>A0A1S3H1G0</accession>
<dbReference type="OrthoDB" id="6019958at2759"/>
<dbReference type="InterPro" id="IPR016576">
    <property type="entry name" value="Ribosomal_mL63"/>
</dbReference>
<dbReference type="Pfam" id="PF14978">
    <property type="entry name" value="MRP-63"/>
    <property type="match status" value="1"/>
</dbReference>
<organism evidence="1 2">
    <name type="scientific">Lingula anatina</name>
    <name type="common">Brachiopod</name>
    <name type="synonym">Lingula unguis</name>
    <dbReference type="NCBI Taxonomy" id="7574"/>
    <lineage>
        <taxon>Eukaryota</taxon>
        <taxon>Metazoa</taxon>
        <taxon>Spiralia</taxon>
        <taxon>Lophotrochozoa</taxon>
        <taxon>Brachiopoda</taxon>
        <taxon>Linguliformea</taxon>
        <taxon>Lingulata</taxon>
        <taxon>Lingulida</taxon>
        <taxon>Linguloidea</taxon>
        <taxon>Lingulidae</taxon>
        <taxon>Lingula</taxon>
    </lineage>
</organism>
<keyword evidence="2" id="KW-0689">Ribosomal protein</keyword>
<proteinExistence type="predicted"/>
<keyword evidence="2" id="KW-0687">Ribonucleoprotein</keyword>
<dbReference type="Proteomes" id="UP000085678">
    <property type="component" value="Unplaced"/>
</dbReference>
<dbReference type="FunCoup" id="A0A1S3H1G0">
    <property type="interactions" value="134"/>
</dbReference>
<name>A0A1S3H1G0_LINAN</name>